<dbReference type="GO" id="GO:0005758">
    <property type="term" value="C:mitochondrial intermembrane space"/>
    <property type="evidence" value="ECO:0007669"/>
    <property type="project" value="TreeGrafter"/>
</dbReference>
<dbReference type="GeneID" id="104961867"/>
<feature type="chain" id="PRO_5027022351" evidence="1">
    <location>
        <begin position="16"/>
        <end position="146"/>
    </location>
</feature>
<dbReference type="RefSeq" id="XP_010788517.1">
    <property type="nucleotide sequence ID" value="XM_010790215.1"/>
</dbReference>
<evidence type="ECO:0000313" key="2">
    <source>
        <dbReference type="Proteomes" id="UP000504611"/>
    </source>
</evidence>
<gene>
    <name evidence="3" type="primary">LOC104961867</name>
</gene>
<dbReference type="KEGG" id="ncc:104961867"/>
<dbReference type="AlphaFoldDB" id="A0A6I9PJY0"/>
<dbReference type="Gene3D" id="1.10.1370.10">
    <property type="entry name" value="Neurolysin, domain 3"/>
    <property type="match status" value="1"/>
</dbReference>
<dbReference type="GO" id="GO:0006508">
    <property type="term" value="P:proteolysis"/>
    <property type="evidence" value="ECO:0007669"/>
    <property type="project" value="InterPro"/>
</dbReference>
<proteinExistence type="predicted"/>
<accession>A0A6I9PJY0</accession>
<dbReference type="Proteomes" id="UP000504611">
    <property type="component" value="Unplaced"/>
</dbReference>
<organism evidence="2 3">
    <name type="scientific">Notothenia coriiceps</name>
    <name type="common">black rockcod</name>
    <dbReference type="NCBI Taxonomy" id="8208"/>
    <lineage>
        <taxon>Eukaryota</taxon>
        <taxon>Metazoa</taxon>
        <taxon>Chordata</taxon>
        <taxon>Craniata</taxon>
        <taxon>Vertebrata</taxon>
        <taxon>Euteleostomi</taxon>
        <taxon>Actinopterygii</taxon>
        <taxon>Neopterygii</taxon>
        <taxon>Teleostei</taxon>
        <taxon>Neoteleostei</taxon>
        <taxon>Acanthomorphata</taxon>
        <taxon>Eupercaria</taxon>
        <taxon>Perciformes</taxon>
        <taxon>Notothenioidei</taxon>
        <taxon>Nototheniidae</taxon>
        <taxon>Notothenia</taxon>
    </lineage>
</organism>
<dbReference type="InterPro" id="IPR024077">
    <property type="entry name" value="Neurolysin/TOP_dom2"/>
</dbReference>
<evidence type="ECO:0000256" key="1">
    <source>
        <dbReference type="SAM" id="SignalP"/>
    </source>
</evidence>
<protein>
    <submittedName>
        <fullName evidence="3">Thimet oligopeptidase-like</fullName>
    </submittedName>
</protein>
<dbReference type="SUPFAM" id="SSF55486">
    <property type="entry name" value="Metalloproteases ('zincins'), catalytic domain"/>
    <property type="match status" value="1"/>
</dbReference>
<dbReference type="GO" id="GO:0004222">
    <property type="term" value="F:metalloendopeptidase activity"/>
    <property type="evidence" value="ECO:0007669"/>
    <property type="project" value="InterPro"/>
</dbReference>
<dbReference type="PANTHER" id="PTHR11804:SF56">
    <property type="entry name" value="THIMET OLIGOPEPTIDASE 1"/>
    <property type="match status" value="1"/>
</dbReference>
<sequence length="146" mass="17243">MRLLVTWFLVPRSFCFCLQKKVDASSLTAESKRYMERLVKLGRRNGLHLPKEKQEEIKTIKKKLSNLCIDFNKNLNEDTTSLSFTREELGDLPEDFLSSLEKDGEKLKVTLKYPHYFPTMKKCNIPETRKKLEEAFNSRCKEVRHK</sequence>
<name>A0A6I9PJY0_9TELE</name>
<keyword evidence="2" id="KW-1185">Reference proteome</keyword>
<feature type="signal peptide" evidence="1">
    <location>
        <begin position="1"/>
        <end position="15"/>
    </location>
</feature>
<evidence type="ECO:0000313" key="3">
    <source>
        <dbReference type="RefSeq" id="XP_010788517.1"/>
    </source>
</evidence>
<feature type="non-terminal residue" evidence="3">
    <location>
        <position position="146"/>
    </location>
</feature>
<dbReference type="InterPro" id="IPR045090">
    <property type="entry name" value="Pept_M3A_M3B"/>
</dbReference>
<dbReference type="OrthoDB" id="534666at2759"/>
<dbReference type="PANTHER" id="PTHR11804">
    <property type="entry name" value="PROTEASE M3 THIMET OLIGOPEPTIDASE-RELATED"/>
    <property type="match status" value="1"/>
</dbReference>
<reference evidence="3" key="1">
    <citation type="submission" date="2025-08" db="UniProtKB">
        <authorList>
            <consortium name="RefSeq"/>
        </authorList>
    </citation>
    <scope>IDENTIFICATION</scope>
    <source>
        <tissue evidence="3">Muscle</tissue>
    </source>
</reference>
<keyword evidence="1" id="KW-0732">Signal</keyword>
<dbReference type="GO" id="GO:0006518">
    <property type="term" value="P:peptide metabolic process"/>
    <property type="evidence" value="ECO:0007669"/>
    <property type="project" value="TreeGrafter"/>
</dbReference>